<protein>
    <submittedName>
        <fullName evidence="2">Uncharacterized protein</fullName>
    </submittedName>
</protein>
<evidence type="ECO:0000256" key="1">
    <source>
        <dbReference type="SAM" id="Phobius"/>
    </source>
</evidence>
<keyword evidence="1" id="KW-1133">Transmembrane helix</keyword>
<evidence type="ECO:0000313" key="2">
    <source>
        <dbReference type="EMBL" id="GEP97221.1"/>
    </source>
</evidence>
<dbReference type="Proteomes" id="UP000321436">
    <property type="component" value="Unassembled WGS sequence"/>
</dbReference>
<dbReference type="OrthoDB" id="680593at2"/>
<name>A0A512RNF6_9BACT</name>
<dbReference type="EMBL" id="BKAU01000004">
    <property type="protein sequence ID" value="GEP97221.1"/>
    <property type="molecule type" value="Genomic_DNA"/>
</dbReference>
<feature type="transmembrane region" description="Helical" evidence="1">
    <location>
        <begin position="33"/>
        <end position="56"/>
    </location>
</feature>
<sequence>MKILSLLAFLLGLLLVSLSYFSATHNWIWNEVFVILGFIGYTLIISAIAYFLLCLLDKRFDELSK</sequence>
<organism evidence="2 3">
    <name type="scientific">Chitinophaga cymbidii</name>
    <dbReference type="NCBI Taxonomy" id="1096750"/>
    <lineage>
        <taxon>Bacteria</taxon>
        <taxon>Pseudomonadati</taxon>
        <taxon>Bacteroidota</taxon>
        <taxon>Chitinophagia</taxon>
        <taxon>Chitinophagales</taxon>
        <taxon>Chitinophagaceae</taxon>
        <taxon>Chitinophaga</taxon>
    </lineage>
</organism>
<proteinExistence type="predicted"/>
<keyword evidence="1" id="KW-0812">Transmembrane</keyword>
<gene>
    <name evidence="2" type="ORF">CCY01nite_34810</name>
</gene>
<dbReference type="AlphaFoldDB" id="A0A512RNF6"/>
<accession>A0A512RNF6</accession>
<reference evidence="2 3" key="1">
    <citation type="submission" date="2019-07" db="EMBL/GenBank/DDBJ databases">
        <title>Whole genome shotgun sequence of Chitinophaga cymbidii NBRC 109752.</title>
        <authorList>
            <person name="Hosoyama A."/>
            <person name="Uohara A."/>
            <person name="Ohji S."/>
            <person name="Ichikawa N."/>
        </authorList>
    </citation>
    <scope>NUCLEOTIDE SEQUENCE [LARGE SCALE GENOMIC DNA]</scope>
    <source>
        <strain evidence="2 3">NBRC 109752</strain>
    </source>
</reference>
<keyword evidence="3" id="KW-1185">Reference proteome</keyword>
<dbReference type="RefSeq" id="WP_146864581.1">
    <property type="nucleotide sequence ID" value="NZ_BKAU01000004.1"/>
</dbReference>
<comment type="caution">
    <text evidence="2">The sequence shown here is derived from an EMBL/GenBank/DDBJ whole genome shotgun (WGS) entry which is preliminary data.</text>
</comment>
<keyword evidence="1" id="KW-0472">Membrane</keyword>
<evidence type="ECO:0000313" key="3">
    <source>
        <dbReference type="Proteomes" id="UP000321436"/>
    </source>
</evidence>